<dbReference type="RefSeq" id="WP_172356110.1">
    <property type="nucleotide sequence ID" value="NZ_CP053661.1"/>
</dbReference>
<evidence type="ECO:0000313" key="2">
    <source>
        <dbReference type="Proteomes" id="UP000505210"/>
    </source>
</evidence>
<dbReference type="AlphaFoldDB" id="A0A6M8BIG1"/>
<dbReference type="EMBL" id="CP053661">
    <property type="protein sequence ID" value="QKD82893.1"/>
    <property type="molecule type" value="Genomic_DNA"/>
</dbReference>
<organism evidence="1 2">
    <name type="scientific">Thermoleptolyngbya sichuanensis A183</name>
    <dbReference type="NCBI Taxonomy" id="2737172"/>
    <lineage>
        <taxon>Bacteria</taxon>
        <taxon>Bacillati</taxon>
        <taxon>Cyanobacteriota</taxon>
        <taxon>Cyanophyceae</taxon>
        <taxon>Oculatellales</taxon>
        <taxon>Oculatellaceae</taxon>
        <taxon>Thermoleptolyngbya</taxon>
        <taxon>Thermoleptolyngbya sichuanensis</taxon>
    </lineage>
</organism>
<evidence type="ECO:0000313" key="1">
    <source>
        <dbReference type="EMBL" id="QKD82893.1"/>
    </source>
</evidence>
<gene>
    <name evidence="1" type="ORF">HPC62_12475</name>
</gene>
<reference evidence="1 2" key="1">
    <citation type="submission" date="2020-05" db="EMBL/GenBank/DDBJ databases">
        <title>Complete genome sequence of of a novel Thermoleptolyngbya strain isolated from hot springs of Ganzi, Sichuan China.</title>
        <authorList>
            <person name="Tang J."/>
            <person name="Daroch M."/>
            <person name="Li L."/>
            <person name="Waleron K."/>
            <person name="Waleron M."/>
            <person name="Waleron M."/>
        </authorList>
    </citation>
    <scope>NUCLEOTIDE SEQUENCE [LARGE SCALE GENOMIC DNA]</scope>
    <source>
        <strain evidence="1 2">PKUAC-SCTA183</strain>
    </source>
</reference>
<dbReference type="KEGG" id="theu:HPC62_12475"/>
<dbReference type="PIRSF" id="PIRSF020893">
    <property type="entry name" value="UCP020893"/>
    <property type="match status" value="1"/>
</dbReference>
<dbReference type="Proteomes" id="UP000505210">
    <property type="component" value="Chromosome"/>
</dbReference>
<protein>
    <submittedName>
        <fullName evidence="1">Uncharacterized protein</fullName>
    </submittedName>
</protein>
<proteinExistence type="predicted"/>
<dbReference type="InterPro" id="IPR016780">
    <property type="entry name" value="UCP020893"/>
</dbReference>
<sequence>MTNPLTLPPDLSFEQAIALTQDLMAQMAAGTLSDEAEEQAIAALVSSENGARGFFVTYLTSDSALADAPSEAVVKALQSSPGTVAELLVKNVAMSSAMAIAHRRNQAEDMAQGSERVSRRTLDLIRRVGLPQVTEKAQQLRNSAKTGDGPYAEFLNRWRYDDEQRAVIQAALAGI</sequence>
<accession>A0A6M8BIG1</accession>
<keyword evidence="2" id="KW-1185">Reference proteome</keyword>
<name>A0A6M8BIG1_9CYAN</name>